<dbReference type="Gene3D" id="3.30.1490.300">
    <property type="match status" value="1"/>
</dbReference>
<accession>A0A1F6EVU2</accession>
<evidence type="ECO:0008006" key="3">
    <source>
        <dbReference type="Google" id="ProtNLM"/>
    </source>
</evidence>
<dbReference type="InterPro" id="IPR050696">
    <property type="entry name" value="FtsA/MreB"/>
</dbReference>
<dbReference type="STRING" id="1798515.A3B35_01150"/>
<dbReference type="AlphaFoldDB" id="A0A1F6EVU2"/>
<dbReference type="CDD" id="cd24049">
    <property type="entry name" value="ASKHA_NBD_PilM"/>
    <property type="match status" value="1"/>
</dbReference>
<evidence type="ECO:0000313" key="2">
    <source>
        <dbReference type="Proteomes" id="UP000177215"/>
    </source>
</evidence>
<dbReference type="Gene3D" id="3.30.420.40">
    <property type="match status" value="2"/>
</dbReference>
<name>A0A1F6EVU2_9BACT</name>
<gene>
    <name evidence="1" type="ORF">A3B35_01150</name>
</gene>
<dbReference type="SUPFAM" id="SSF53067">
    <property type="entry name" value="Actin-like ATPase domain"/>
    <property type="match status" value="1"/>
</dbReference>
<evidence type="ECO:0000313" key="1">
    <source>
        <dbReference type="EMBL" id="OGG77748.1"/>
    </source>
</evidence>
<dbReference type="PANTHER" id="PTHR32432">
    <property type="entry name" value="CELL DIVISION PROTEIN FTSA-RELATED"/>
    <property type="match status" value="1"/>
</dbReference>
<dbReference type="PANTHER" id="PTHR32432:SF3">
    <property type="entry name" value="ETHANOLAMINE UTILIZATION PROTEIN EUTJ"/>
    <property type="match status" value="1"/>
</dbReference>
<comment type="caution">
    <text evidence="1">The sequence shown here is derived from an EMBL/GenBank/DDBJ whole genome shotgun (WGS) entry which is preliminary data.</text>
</comment>
<dbReference type="InterPro" id="IPR005883">
    <property type="entry name" value="PilM"/>
</dbReference>
<protein>
    <recommendedName>
        <fullName evidence="3">SHS2 domain-containing protein</fullName>
    </recommendedName>
</protein>
<reference evidence="1 2" key="1">
    <citation type="journal article" date="2016" name="Nat. Commun.">
        <title>Thousands of microbial genomes shed light on interconnected biogeochemical processes in an aquifer system.</title>
        <authorList>
            <person name="Anantharaman K."/>
            <person name="Brown C.T."/>
            <person name="Hug L.A."/>
            <person name="Sharon I."/>
            <person name="Castelle C.J."/>
            <person name="Probst A.J."/>
            <person name="Thomas B.C."/>
            <person name="Singh A."/>
            <person name="Wilkins M.J."/>
            <person name="Karaoz U."/>
            <person name="Brodie E.L."/>
            <person name="Williams K.H."/>
            <person name="Hubbard S.S."/>
            <person name="Banfield J.F."/>
        </authorList>
    </citation>
    <scope>NUCLEOTIDE SEQUENCE [LARGE SCALE GENOMIC DNA]</scope>
</reference>
<dbReference type="InterPro" id="IPR043129">
    <property type="entry name" value="ATPase_NBD"/>
</dbReference>
<dbReference type="Pfam" id="PF11104">
    <property type="entry name" value="PilM_2"/>
    <property type="match status" value="1"/>
</dbReference>
<dbReference type="Proteomes" id="UP000177215">
    <property type="component" value="Unassembled WGS sequence"/>
</dbReference>
<organism evidence="1 2">
    <name type="scientific">Candidatus Kaiserbacteria bacterium RIFCSPLOWO2_01_FULL_54_24</name>
    <dbReference type="NCBI Taxonomy" id="1798515"/>
    <lineage>
        <taxon>Bacteria</taxon>
        <taxon>Candidatus Kaiseribacteriota</taxon>
    </lineage>
</organism>
<proteinExistence type="predicted"/>
<sequence length="372" mass="40241">MTVPVFGGIFRGFTNVLTRWFPLPKTLLPPAAGVDISDTAIKWIVLEPCVKGKRVRSFGQEPLPDGTVVNGIVKDVSAFANALGEMKKKMGGIECAHAALPEEAAYIFSMHVPENSSREQTLSMIEFELEGRVPIAPSAALYDFDIIMRHDGEGEEIGVVVFPRDLAASYAEAFALAKVHLLSLEVEANSIARAVSSGPAEPITLLVDFGRLRTAFAVLKSGKPIFTSTVEVGGETIDRAIVEKLSLSPEGLTAFKNEQGFLAEGGKGSPGVEAISGTVSALADEVARHYQYWDTRRNERGERVTPVERVLLVGGGANLKGLPDYIAARVQAECTRPNIWQNVCSFDDYIPPIDRRESLQYVTAIGLALRGI</sequence>
<dbReference type="EMBL" id="MFMC01000008">
    <property type="protein sequence ID" value="OGG77748.1"/>
    <property type="molecule type" value="Genomic_DNA"/>
</dbReference>